<gene>
    <name evidence="2" type="ORF">Vbra_8093</name>
</gene>
<evidence type="ECO:0000313" key="3">
    <source>
        <dbReference type="Proteomes" id="UP000041254"/>
    </source>
</evidence>
<keyword evidence="3" id="KW-1185">Reference proteome</keyword>
<dbReference type="EMBL" id="CDMY01000304">
    <property type="protein sequence ID" value="CEM00991.1"/>
    <property type="molecule type" value="Genomic_DNA"/>
</dbReference>
<accession>A0A0G4ERZ1</accession>
<protein>
    <submittedName>
        <fullName evidence="2">Uncharacterized protein</fullName>
    </submittedName>
</protein>
<dbReference type="InParanoid" id="A0A0G4ERZ1"/>
<feature type="compositionally biased region" description="Basic and acidic residues" evidence="1">
    <location>
        <begin position="1"/>
        <end position="14"/>
    </location>
</feature>
<name>A0A0G4ERZ1_VITBC</name>
<feature type="compositionally biased region" description="Basic residues" evidence="1">
    <location>
        <begin position="43"/>
        <end position="55"/>
    </location>
</feature>
<evidence type="ECO:0000313" key="2">
    <source>
        <dbReference type="EMBL" id="CEM00991.1"/>
    </source>
</evidence>
<reference evidence="2 3" key="1">
    <citation type="submission" date="2014-11" db="EMBL/GenBank/DDBJ databases">
        <authorList>
            <person name="Zhu J."/>
            <person name="Qi W."/>
            <person name="Song R."/>
        </authorList>
    </citation>
    <scope>NUCLEOTIDE SEQUENCE [LARGE SCALE GENOMIC DNA]</scope>
</reference>
<feature type="compositionally biased region" description="Basic and acidic residues" evidence="1">
    <location>
        <begin position="226"/>
        <end position="236"/>
    </location>
</feature>
<feature type="region of interest" description="Disordered" evidence="1">
    <location>
        <begin position="179"/>
        <end position="254"/>
    </location>
</feature>
<sequence length="254" mass="25966">GRHRADSDKPDFRPIRRTSSRTKGLKENDGPYHPSKGGSPSSKRGRSNGRGRGVGKGKMTPGDKGMKDMQAMYGGGFMGYGFDSNMVVAGVPLNNTGGGEQLGLPTPIQGIPVHTPGNPTTSYAAYGVDPTAYYYHHTGAQGYPWGAPGAAPPGADAAAAAAAWGQHEAYHAAAIAGEGGEKEGGKEAAPAGAQAAGGEGMPLHAVEGEMKPEEHAAAQQQGPPEAKLESESERPQEGAAPLTTEEGQPNGEEA</sequence>
<proteinExistence type="predicted"/>
<organism evidence="2 3">
    <name type="scientific">Vitrella brassicaformis (strain CCMP3155)</name>
    <dbReference type="NCBI Taxonomy" id="1169540"/>
    <lineage>
        <taxon>Eukaryota</taxon>
        <taxon>Sar</taxon>
        <taxon>Alveolata</taxon>
        <taxon>Colpodellida</taxon>
        <taxon>Vitrellaceae</taxon>
        <taxon>Vitrella</taxon>
    </lineage>
</organism>
<dbReference type="Proteomes" id="UP000041254">
    <property type="component" value="Unassembled WGS sequence"/>
</dbReference>
<dbReference type="AlphaFoldDB" id="A0A0G4ERZ1"/>
<dbReference type="VEuPathDB" id="CryptoDB:Vbra_8093"/>
<feature type="region of interest" description="Disordered" evidence="1">
    <location>
        <begin position="1"/>
        <end position="67"/>
    </location>
</feature>
<feature type="non-terminal residue" evidence="2">
    <location>
        <position position="1"/>
    </location>
</feature>
<feature type="compositionally biased region" description="Basic and acidic residues" evidence="1">
    <location>
        <begin position="206"/>
        <end position="216"/>
    </location>
</feature>
<evidence type="ECO:0000256" key="1">
    <source>
        <dbReference type="SAM" id="MobiDB-lite"/>
    </source>
</evidence>